<dbReference type="PANTHER" id="PTHR22604">
    <property type="entry name" value="OXIDOREDUCTASES"/>
    <property type="match status" value="1"/>
</dbReference>
<feature type="domain" description="Gfo/Idh/MocA-like oxidoreductase N-terminal" evidence="3">
    <location>
        <begin position="4"/>
        <end position="120"/>
    </location>
</feature>
<dbReference type="STRING" id="260552.Mag101_00695"/>
<name>A0A1Q2M0U7_9GAMM</name>
<dbReference type="OrthoDB" id="9781031at2"/>
<dbReference type="AlphaFoldDB" id="A0A1Q2M0U7"/>
<dbReference type="GO" id="GO:0016491">
    <property type="term" value="F:oxidoreductase activity"/>
    <property type="evidence" value="ECO:0007669"/>
    <property type="project" value="UniProtKB-KW"/>
</dbReference>
<evidence type="ECO:0000256" key="2">
    <source>
        <dbReference type="ARBA" id="ARBA00023002"/>
    </source>
</evidence>
<dbReference type="Proteomes" id="UP000188219">
    <property type="component" value="Chromosome"/>
</dbReference>
<dbReference type="RefSeq" id="WP_077399375.1">
    <property type="nucleotide sequence ID" value="NZ_CP019650.1"/>
</dbReference>
<dbReference type="Gene3D" id="3.30.360.10">
    <property type="entry name" value="Dihydrodipicolinate Reductase, domain 2"/>
    <property type="match status" value="1"/>
</dbReference>
<dbReference type="GO" id="GO:0000166">
    <property type="term" value="F:nucleotide binding"/>
    <property type="evidence" value="ECO:0007669"/>
    <property type="project" value="InterPro"/>
</dbReference>
<dbReference type="SUPFAM" id="SSF51735">
    <property type="entry name" value="NAD(P)-binding Rossmann-fold domains"/>
    <property type="match status" value="1"/>
</dbReference>
<sequence>MKRVRWGILGAGRIANQFANDIRFAPNAELTAVAARSGESAIKFAEEYGIDHAYAGYDALMASSEIDAIYIATPHNLHIDQTKRAMAAGKAVLCEKPLVVNSRECEELVAFARAEGQYLMEAMWTWFLPALRKAKQWVDEGRIGKIRHVKADFGYPIPYSNDRREYDNRLAGGCLLEMGIYPVAIAQYFLQDEPQDLSVRAHLAPNGVEDDVVITADYAQGAVASLATSFRCKLQNWAYIIGEEGYIAIPDFWRADECSLFKLDERVDHFKDDRPGLGFEFEIIAASADILARKAQSDIVSHEASLAFQRVMERIKKHFM</sequence>
<evidence type="ECO:0000259" key="4">
    <source>
        <dbReference type="Pfam" id="PF22725"/>
    </source>
</evidence>
<evidence type="ECO:0000313" key="5">
    <source>
        <dbReference type="EMBL" id="AQQ66331.1"/>
    </source>
</evidence>
<dbReference type="Pfam" id="PF22725">
    <property type="entry name" value="GFO_IDH_MocA_C3"/>
    <property type="match status" value="1"/>
</dbReference>
<organism evidence="5 6">
    <name type="scientific">Microbulbifer agarilyticus</name>
    <dbReference type="NCBI Taxonomy" id="260552"/>
    <lineage>
        <taxon>Bacteria</taxon>
        <taxon>Pseudomonadati</taxon>
        <taxon>Pseudomonadota</taxon>
        <taxon>Gammaproteobacteria</taxon>
        <taxon>Cellvibrionales</taxon>
        <taxon>Microbulbiferaceae</taxon>
        <taxon>Microbulbifer</taxon>
    </lineage>
</organism>
<keyword evidence="2" id="KW-0560">Oxidoreductase</keyword>
<dbReference type="InterPro" id="IPR055170">
    <property type="entry name" value="GFO_IDH_MocA-like_dom"/>
</dbReference>
<dbReference type="KEGG" id="maga:Mag101_00695"/>
<proteinExistence type="inferred from homology"/>
<dbReference type="Pfam" id="PF01408">
    <property type="entry name" value="GFO_IDH_MocA"/>
    <property type="match status" value="1"/>
</dbReference>
<gene>
    <name evidence="5" type="ORF">Mag101_00695</name>
</gene>
<dbReference type="EMBL" id="CP019650">
    <property type="protein sequence ID" value="AQQ66331.1"/>
    <property type="molecule type" value="Genomic_DNA"/>
</dbReference>
<dbReference type="Gene3D" id="3.40.50.720">
    <property type="entry name" value="NAD(P)-binding Rossmann-like Domain"/>
    <property type="match status" value="1"/>
</dbReference>
<keyword evidence="6" id="KW-1185">Reference proteome</keyword>
<dbReference type="InterPro" id="IPR050984">
    <property type="entry name" value="Gfo/Idh/MocA_domain"/>
</dbReference>
<dbReference type="InterPro" id="IPR036291">
    <property type="entry name" value="NAD(P)-bd_dom_sf"/>
</dbReference>
<dbReference type="PANTHER" id="PTHR22604:SF105">
    <property type="entry name" value="TRANS-1,2-DIHYDROBENZENE-1,2-DIOL DEHYDROGENASE"/>
    <property type="match status" value="1"/>
</dbReference>
<comment type="similarity">
    <text evidence="1">Belongs to the Gfo/Idh/MocA family.</text>
</comment>
<dbReference type="InterPro" id="IPR000683">
    <property type="entry name" value="Gfo/Idh/MocA-like_OxRdtase_N"/>
</dbReference>
<evidence type="ECO:0000313" key="6">
    <source>
        <dbReference type="Proteomes" id="UP000188219"/>
    </source>
</evidence>
<evidence type="ECO:0000259" key="3">
    <source>
        <dbReference type="Pfam" id="PF01408"/>
    </source>
</evidence>
<reference evidence="5" key="1">
    <citation type="submission" date="2017-02" db="EMBL/GenBank/DDBJ databases">
        <title>Genome of Microbulbifer agarilyticus GP101.</title>
        <authorList>
            <person name="Jung J."/>
            <person name="Bae S.S."/>
            <person name="Baek K."/>
        </authorList>
    </citation>
    <scope>NUCLEOTIDE SEQUENCE [LARGE SCALE GENOMIC DNA]</scope>
    <source>
        <strain evidence="5">GP101</strain>
    </source>
</reference>
<dbReference type="SUPFAM" id="SSF55347">
    <property type="entry name" value="Glyceraldehyde-3-phosphate dehydrogenase-like, C-terminal domain"/>
    <property type="match status" value="1"/>
</dbReference>
<feature type="domain" description="GFO/IDH/MocA-like oxidoreductase" evidence="4">
    <location>
        <begin position="132"/>
        <end position="247"/>
    </location>
</feature>
<accession>A0A1Q2M0U7</accession>
<evidence type="ECO:0000256" key="1">
    <source>
        <dbReference type="ARBA" id="ARBA00010928"/>
    </source>
</evidence>
<protein>
    <submittedName>
        <fullName evidence="5">Oxidoreductase</fullName>
    </submittedName>
</protein>